<evidence type="ECO:0000256" key="4">
    <source>
        <dbReference type="ARBA" id="ARBA00022679"/>
    </source>
</evidence>
<evidence type="ECO:0000256" key="7">
    <source>
        <dbReference type="SAM" id="MobiDB-lite"/>
    </source>
</evidence>
<dbReference type="Proteomes" id="UP000182944">
    <property type="component" value="Unassembled WGS sequence"/>
</dbReference>
<feature type="compositionally biased region" description="Pro residues" evidence="7">
    <location>
        <begin position="420"/>
        <end position="438"/>
    </location>
</feature>
<reference evidence="9" key="1">
    <citation type="submission" date="2016-10" db="EMBL/GenBank/DDBJ databases">
        <authorList>
            <person name="Varghese N."/>
            <person name="Submissions S."/>
        </authorList>
    </citation>
    <scope>NUCLEOTIDE SEQUENCE [LARGE SCALE GENOMIC DNA]</scope>
    <source>
        <strain evidence="9">DSM 29303</strain>
    </source>
</reference>
<feature type="compositionally biased region" description="Low complexity" evidence="7">
    <location>
        <begin position="102"/>
        <end position="111"/>
    </location>
</feature>
<dbReference type="PANTHER" id="PTHR30606">
    <property type="entry name" value="LIPID A BIOSYNTHESIS LAUROYL ACYLTRANSFERASE"/>
    <property type="match status" value="1"/>
</dbReference>
<keyword evidence="6 8" id="KW-0012">Acyltransferase</keyword>
<accession>A0A1H3BJJ8</accession>
<sequence>MSRPPAPPSDRAPGPVPGTEDARTDAGRRAAEASGEASGISPTGQPRASSGLAPHSRKPAEGSPSPATPESSAAIPGTPHQRASVSGPASALAPSPAPAPNATPTSTGASPDRTGAPAAPPEAPIPLLDRLASGAFLGLVGVLRLLPYPQRIAAMGWIFAHIAGPLAGWRRRIRANLALASPELTRAEVRRLTRAVPDNAGRALMEIYAGTAFTARVTATDPLEGPGLPVLEQAAAAGRPVILACAHFGNYDAMRAALAARGWPVGALYRPMNNRAFNRHYIPAIEAIAKPLFPRAGRGGLAAMIRFLRQGGMLCLGFDQYDRHGATLRFFGLPTETVLTPAELALKYHAPLVPIAGIRQPDGLSFRVRVGAPVPPGTPQAMMQALNDDLESLVAAHPDQWFWVHRRWKNLAPPGSGPAAPGPLEPPGPAIPADPDPR</sequence>
<feature type="compositionally biased region" description="Pro residues" evidence="7">
    <location>
        <begin position="1"/>
        <end position="16"/>
    </location>
</feature>
<keyword evidence="9" id="KW-1185">Reference proteome</keyword>
<keyword evidence="2" id="KW-1003">Cell membrane</keyword>
<dbReference type="GO" id="GO:0009247">
    <property type="term" value="P:glycolipid biosynthetic process"/>
    <property type="evidence" value="ECO:0007669"/>
    <property type="project" value="UniProtKB-ARBA"/>
</dbReference>
<evidence type="ECO:0000256" key="5">
    <source>
        <dbReference type="ARBA" id="ARBA00023136"/>
    </source>
</evidence>
<dbReference type="InterPro" id="IPR004960">
    <property type="entry name" value="LipA_acyltrans"/>
</dbReference>
<evidence type="ECO:0000256" key="3">
    <source>
        <dbReference type="ARBA" id="ARBA00022519"/>
    </source>
</evidence>
<dbReference type="CDD" id="cd07984">
    <property type="entry name" value="LPLAT_LABLAT-like"/>
    <property type="match status" value="1"/>
</dbReference>
<keyword evidence="4 8" id="KW-0808">Transferase</keyword>
<feature type="compositionally biased region" description="Low complexity" evidence="7">
    <location>
        <begin position="83"/>
        <end position="94"/>
    </location>
</feature>
<feature type="compositionally biased region" description="Low complexity" evidence="7">
    <location>
        <begin position="61"/>
        <end position="74"/>
    </location>
</feature>
<dbReference type="PANTHER" id="PTHR30606:SF10">
    <property type="entry name" value="PHOSPHATIDYLINOSITOL MANNOSIDE ACYLTRANSFERASE"/>
    <property type="match status" value="1"/>
</dbReference>
<feature type="compositionally biased region" description="Basic and acidic residues" evidence="7">
    <location>
        <begin position="20"/>
        <end position="31"/>
    </location>
</feature>
<dbReference type="EMBL" id="FNNA01000006">
    <property type="protein sequence ID" value="SDX41965.1"/>
    <property type="molecule type" value="Genomic_DNA"/>
</dbReference>
<evidence type="ECO:0000256" key="6">
    <source>
        <dbReference type="ARBA" id="ARBA00023315"/>
    </source>
</evidence>
<dbReference type="STRING" id="1545044.SAMN05444276_10651"/>
<keyword evidence="3" id="KW-0997">Cell inner membrane</keyword>
<proteinExistence type="predicted"/>
<name>A0A1H3BJJ8_9RHOB</name>
<evidence type="ECO:0000256" key="2">
    <source>
        <dbReference type="ARBA" id="ARBA00022475"/>
    </source>
</evidence>
<organism evidence="8 9">
    <name type="scientific">Paracoccus sanguinis</name>
    <dbReference type="NCBI Taxonomy" id="1545044"/>
    <lineage>
        <taxon>Bacteria</taxon>
        <taxon>Pseudomonadati</taxon>
        <taxon>Pseudomonadota</taxon>
        <taxon>Alphaproteobacteria</taxon>
        <taxon>Rhodobacterales</taxon>
        <taxon>Paracoccaceae</taxon>
        <taxon>Paracoccus</taxon>
    </lineage>
</organism>
<evidence type="ECO:0000313" key="9">
    <source>
        <dbReference type="Proteomes" id="UP000182944"/>
    </source>
</evidence>
<protein>
    <submittedName>
        <fullName evidence="8">Lauroyl/myristoyl acyltransferase</fullName>
    </submittedName>
</protein>
<dbReference type="OrthoDB" id="9801955at2"/>
<dbReference type="GO" id="GO:0016746">
    <property type="term" value="F:acyltransferase activity"/>
    <property type="evidence" value="ECO:0007669"/>
    <property type="project" value="UniProtKB-KW"/>
</dbReference>
<dbReference type="Pfam" id="PF03279">
    <property type="entry name" value="Lip_A_acyltrans"/>
    <property type="match status" value="1"/>
</dbReference>
<gene>
    <name evidence="8" type="ORF">SAMN05444276_10651</name>
</gene>
<comment type="subcellular location">
    <subcellularLocation>
        <location evidence="1">Cell inner membrane</location>
    </subcellularLocation>
</comment>
<feature type="region of interest" description="Disordered" evidence="7">
    <location>
        <begin position="1"/>
        <end position="122"/>
    </location>
</feature>
<dbReference type="GO" id="GO:0005886">
    <property type="term" value="C:plasma membrane"/>
    <property type="evidence" value="ECO:0007669"/>
    <property type="project" value="UniProtKB-SubCell"/>
</dbReference>
<evidence type="ECO:0000313" key="8">
    <source>
        <dbReference type="EMBL" id="SDX41965.1"/>
    </source>
</evidence>
<dbReference type="AlphaFoldDB" id="A0A1H3BJJ8"/>
<feature type="region of interest" description="Disordered" evidence="7">
    <location>
        <begin position="413"/>
        <end position="438"/>
    </location>
</feature>
<evidence type="ECO:0000256" key="1">
    <source>
        <dbReference type="ARBA" id="ARBA00004533"/>
    </source>
</evidence>
<keyword evidence="5" id="KW-0472">Membrane</keyword>